<evidence type="ECO:0000313" key="8">
    <source>
        <dbReference type="Proteomes" id="UP001431181"/>
    </source>
</evidence>
<comment type="caution">
    <text evidence="7">The sequence shown here is derived from an EMBL/GenBank/DDBJ whole genome shotgun (WGS) entry which is preliminary data.</text>
</comment>
<dbReference type="Proteomes" id="UP001431181">
    <property type="component" value="Unassembled WGS sequence"/>
</dbReference>
<organism evidence="7 8">
    <name type="scientific">Marinomonas rhodophyticola</name>
    <dbReference type="NCBI Taxonomy" id="2992803"/>
    <lineage>
        <taxon>Bacteria</taxon>
        <taxon>Pseudomonadati</taxon>
        <taxon>Pseudomonadota</taxon>
        <taxon>Gammaproteobacteria</taxon>
        <taxon>Oceanospirillales</taxon>
        <taxon>Oceanospirillaceae</taxon>
        <taxon>Marinomonas</taxon>
    </lineage>
</organism>
<evidence type="ECO:0000256" key="4">
    <source>
        <dbReference type="ARBA" id="ARBA00023136"/>
    </source>
</evidence>
<evidence type="ECO:0000256" key="5">
    <source>
        <dbReference type="SAM" id="Phobius"/>
    </source>
</evidence>
<keyword evidence="8" id="KW-1185">Reference proteome</keyword>
<feature type="domain" description="EamA" evidence="6">
    <location>
        <begin position="9"/>
        <end position="132"/>
    </location>
</feature>
<feature type="transmembrane region" description="Helical" evidence="5">
    <location>
        <begin position="209"/>
        <end position="227"/>
    </location>
</feature>
<dbReference type="PANTHER" id="PTHR32322">
    <property type="entry name" value="INNER MEMBRANE TRANSPORTER"/>
    <property type="match status" value="1"/>
</dbReference>
<dbReference type="Pfam" id="PF00892">
    <property type="entry name" value="EamA"/>
    <property type="match status" value="2"/>
</dbReference>
<feature type="transmembrane region" description="Helical" evidence="5">
    <location>
        <begin position="62"/>
        <end position="83"/>
    </location>
</feature>
<feature type="transmembrane region" description="Helical" evidence="5">
    <location>
        <begin position="118"/>
        <end position="134"/>
    </location>
</feature>
<keyword evidence="2 5" id="KW-0812">Transmembrane</keyword>
<feature type="domain" description="EamA" evidence="6">
    <location>
        <begin position="142"/>
        <end position="279"/>
    </location>
</feature>
<feature type="transmembrane region" description="Helical" evidence="5">
    <location>
        <begin position="264"/>
        <end position="284"/>
    </location>
</feature>
<evidence type="ECO:0000313" key="7">
    <source>
        <dbReference type="EMBL" id="MCW4629084.1"/>
    </source>
</evidence>
<feature type="transmembrane region" description="Helical" evidence="5">
    <location>
        <begin position="140"/>
        <end position="161"/>
    </location>
</feature>
<dbReference type="InterPro" id="IPR000620">
    <property type="entry name" value="EamA_dom"/>
</dbReference>
<dbReference type="PANTHER" id="PTHR32322:SF9">
    <property type="entry name" value="AMINO-ACID METABOLITE EFFLUX PUMP-RELATED"/>
    <property type="match status" value="1"/>
</dbReference>
<evidence type="ECO:0000256" key="2">
    <source>
        <dbReference type="ARBA" id="ARBA00022692"/>
    </source>
</evidence>
<dbReference type="InterPro" id="IPR050638">
    <property type="entry name" value="AA-Vitamin_Transporters"/>
</dbReference>
<gene>
    <name evidence="7" type="ORF">ONZ52_08955</name>
</gene>
<proteinExistence type="predicted"/>
<dbReference type="EMBL" id="JAPEUL010000007">
    <property type="protein sequence ID" value="MCW4629084.1"/>
    <property type="molecule type" value="Genomic_DNA"/>
</dbReference>
<keyword evidence="4 5" id="KW-0472">Membrane</keyword>
<evidence type="ECO:0000259" key="6">
    <source>
        <dbReference type="Pfam" id="PF00892"/>
    </source>
</evidence>
<evidence type="ECO:0000256" key="3">
    <source>
        <dbReference type="ARBA" id="ARBA00022989"/>
    </source>
</evidence>
<dbReference type="RefSeq" id="WP_265218284.1">
    <property type="nucleotide sequence ID" value="NZ_JAPEUL010000007.1"/>
</dbReference>
<evidence type="ECO:0000256" key="1">
    <source>
        <dbReference type="ARBA" id="ARBA00004141"/>
    </source>
</evidence>
<sequence>MMKLRDFGLLFALMALWGLNFSVIKLGVNSVHPLVLTALRFSFAVFPLIFFIKKPDAPWRYLIAYGLSFGVGVWGLTTLSIGAGVSAGMASLLLDMSVVSSLLVGWLFLNETITRNKLLGAGLALLGLALIMQADGGSVTGKGLVLVLMASVFWSVNGLIVKRANTKAIFAFNIWGMVFAPLPLLFLAVISEGAHVITELPNQFTSWTLFSVLFQAYPTTLLGYWFWNKMIMTYSVSSVAPMTLLVPVFGILGGYWFYNEPIEPSQVIAAVLILLGLFVGQMAMPKLSFLKRLRGDSCKKSTMF</sequence>
<feature type="transmembrane region" description="Helical" evidence="5">
    <location>
        <begin position="168"/>
        <end position="189"/>
    </location>
</feature>
<feature type="transmembrane region" description="Helical" evidence="5">
    <location>
        <begin position="31"/>
        <end position="50"/>
    </location>
</feature>
<name>A0ABT3KEW9_9GAMM</name>
<feature type="transmembrane region" description="Helical" evidence="5">
    <location>
        <begin position="239"/>
        <end position="258"/>
    </location>
</feature>
<protein>
    <submittedName>
        <fullName evidence="7">EamA family transporter</fullName>
    </submittedName>
</protein>
<reference evidence="7" key="1">
    <citation type="submission" date="2022-11" db="EMBL/GenBank/DDBJ databases">
        <title>Marinomonas sp. nov., isolated from marine algae.</title>
        <authorList>
            <person name="Choi D.G."/>
            <person name="Kim J.M."/>
            <person name="Lee J.K."/>
            <person name="Baek J.H."/>
            <person name="Jeon C.O."/>
        </authorList>
    </citation>
    <scope>NUCLEOTIDE SEQUENCE</scope>
    <source>
        <strain evidence="7">KJ51-3</strain>
    </source>
</reference>
<keyword evidence="3 5" id="KW-1133">Transmembrane helix</keyword>
<comment type="subcellular location">
    <subcellularLocation>
        <location evidence="1">Membrane</location>
        <topology evidence="1">Multi-pass membrane protein</topology>
    </subcellularLocation>
</comment>
<dbReference type="SUPFAM" id="SSF103481">
    <property type="entry name" value="Multidrug resistance efflux transporter EmrE"/>
    <property type="match status" value="2"/>
</dbReference>
<dbReference type="InterPro" id="IPR037185">
    <property type="entry name" value="EmrE-like"/>
</dbReference>
<feature type="transmembrane region" description="Helical" evidence="5">
    <location>
        <begin position="89"/>
        <end position="109"/>
    </location>
</feature>
<accession>A0ABT3KEW9</accession>